<comment type="similarity">
    <text evidence="2">Belongs to the SPP2 family.</text>
</comment>
<feature type="region of interest" description="Disordered" evidence="4">
    <location>
        <begin position="321"/>
        <end position="456"/>
    </location>
</feature>
<evidence type="ECO:0000256" key="1">
    <source>
        <dbReference type="ARBA" id="ARBA00004123"/>
    </source>
</evidence>
<gene>
    <name evidence="6" type="ORF">AAE3_LOCUS1523</name>
</gene>
<dbReference type="PANTHER" id="PTHR15818:SF2">
    <property type="entry name" value="G-PATCH DOMAIN AND KOW MOTIFS-CONTAINING PROTEIN"/>
    <property type="match status" value="1"/>
</dbReference>
<evidence type="ECO:0000313" key="6">
    <source>
        <dbReference type="EMBL" id="CAA7259166.1"/>
    </source>
</evidence>
<sequence length="456" mass="50595">MSSKVSFTVRRPTPVSRATSSGPDSDAGSSFRVPSIPRHLTNTNGDSALGSPLARSETSSPHPDAQYDSSDEDSVVEDELVTGFDKFGVQRCVSSVPRRLQLFQLTKAPHDGRKNGIVKKVDKPLVIPALKNKDWRALARKRRSAAQYVPTSAAAPTGADGSVGGLGTRDTINSGPVLSGLQLKKKLVKTEEDDTVMQEATEDVEMQAVEEETEDQKALRAILAAASGETQQEGPVIDIIPTPISEADALKQDVDELPDVATLEDYARVPVSQFGAALLRGMGWKEGTAASRKPGKGIVEPYLPTARPALLGIGAKEQEIYDDGSKKGKGNRRANQIYVPVSRQERPDSRNGSSREGRDRSRSPRRSAVSSRRASPDRHGGRSERNGDGSRYDSDRDRERDRERRRDGDRDRNRDQDTSRRRDEKRRDDDRDRHRDDKRRGDRDERQRPDRKRDRS</sequence>
<accession>A0A8S0W6I3</accession>
<dbReference type="OrthoDB" id="5577072at2759"/>
<dbReference type="InterPro" id="IPR000467">
    <property type="entry name" value="G_patch_dom"/>
</dbReference>
<evidence type="ECO:0000313" key="7">
    <source>
        <dbReference type="Proteomes" id="UP000467700"/>
    </source>
</evidence>
<dbReference type="PROSITE" id="PS50174">
    <property type="entry name" value="G_PATCH"/>
    <property type="match status" value="1"/>
</dbReference>
<dbReference type="PANTHER" id="PTHR15818">
    <property type="entry name" value="G PATCH AND KOW-CONTAINING"/>
    <property type="match status" value="1"/>
</dbReference>
<proteinExistence type="inferred from homology"/>
<dbReference type="GO" id="GO:0000398">
    <property type="term" value="P:mRNA splicing, via spliceosome"/>
    <property type="evidence" value="ECO:0007669"/>
    <property type="project" value="InterPro"/>
</dbReference>
<keyword evidence="7" id="KW-1185">Reference proteome</keyword>
<evidence type="ECO:0000256" key="2">
    <source>
        <dbReference type="ARBA" id="ARBA00008576"/>
    </source>
</evidence>
<comment type="subcellular location">
    <subcellularLocation>
        <location evidence="1">Nucleus</location>
    </subcellularLocation>
</comment>
<dbReference type="Proteomes" id="UP000467700">
    <property type="component" value="Unassembled WGS sequence"/>
</dbReference>
<organism evidence="6 7">
    <name type="scientific">Cyclocybe aegerita</name>
    <name type="common">Black poplar mushroom</name>
    <name type="synonym">Agrocybe aegerita</name>
    <dbReference type="NCBI Taxonomy" id="1973307"/>
    <lineage>
        <taxon>Eukaryota</taxon>
        <taxon>Fungi</taxon>
        <taxon>Dikarya</taxon>
        <taxon>Basidiomycota</taxon>
        <taxon>Agaricomycotina</taxon>
        <taxon>Agaricomycetes</taxon>
        <taxon>Agaricomycetidae</taxon>
        <taxon>Agaricales</taxon>
        <taxon>Agaricineae</taxon>
        <taxon>Bolbitiaceae</taxon>
        <taxon>Cyclocybe</taxon>
    </lineage>
</organism>
<feature type="compositionally biased region" description="Basic and acidic residues" evidence="4">
    <location>
        <begin position="374"/>
        <end position="456"/>
    </location>
</feature>
<feature type="compositionally biased region" description="Basic and acidic residues" evidence="4">
    <location>
        <begin position="343"/>
        <end position="362"/>
    </location>
</feature>
<feature type="domain" description="G-patch" evidence="5">
    <location>
        <begin position="271"/>
        <end position="318"/>
    </location>
</feature>
<feature type="region of interest" description="Disordered" evidence="4">
    <location>
        <begin position="1"/>
        <end position="74"/>
    </location>
</feature>
<reference evidence="6 7" key="1">
    <citation type="submission" date="2020-01" db="EMBL/GenBank/DDBJ databases">
        <authorList>
            <person name="Gupta K D."/>
        </authorList>
    </citation>
    <scope>NUCLEOTIDE SEQUENCE [LARGE SCALE GENOMIC DNA]</scope>
</reference>
<dbReference type="InterPro" id="IPR026822">
    <property type="entry name" value="Spp2/MOS2_G-patch"/>
</dbReference>
<dbReference type="GO" id="GO:0003676">
    <property type="term" value="F:nucleic acid binding"/>
    <property type="evidence" value="ECO:0007669"/>
    <property type="project" value="InterPro"/>
</dbReference>
<evidence type="ECO:0000256" key="4">
    <source>
        <dbReference type="SAM" id="MobiDB-lite"/>
    </source>
</evidence>
<comment type="caution">
    <text evidence="6">The sequence shown here is derived from an EMBL/GenBank/DDBJ whole genome shotgun (WGS) entry which is preliminary data.</text>
</comment>
<dbReference type="GO" id="GO:0005681">
    <property type="term" value="C:spliceosomal complex"/>
    <property type="evidence" value="ECO:0007669"/>
    <property type="project" value="TreeGrafter"/>
</dbReference>
<evidence type="ECO:0000259" key="5">
    <source>
        <dbReference type="PROSITE" id="PS50174"/>
    </source>
</evidence>
<protein>
    <recommendedName>
        <fullName evidence="5">G-patch domain-containing protein</fullName>
    </recommendedName>
</protein>
<dbReference type="AlphaFoldDB" id="A0A8S0W6I3"/>
<dbReference type="Pfam" id="PF12656">
    <property type="entry name" value="G-patch_2"/>
    <property type="match status" value="1"/>
</dbReference>
<name>A0A8S0W6I3_CYCAE</name>
<dbReference type="InterPro" id="IPR045166">
    <property type="entry name" value="Spp2-like"/>
</dbReference>
<keyword evidence="3" id="KW-0539">Nucleus</keyword>
<dbReference type="EMBL" id="CACVBS010000013">
    <property type="protein sequence ID" value="CAA7259166.1"/>
    <property type="molecule type" value="Genomic_DNA"/>
</dbReference>
<evidence type="ECO:0000256" key="3">
    <source>
        <dbReference type="ARBA" id="ARBA00023242"/>
    </source>
</evidence>